<comment type="subunit">
    <text evidence="9 10">Homodimer.</text>
</comment>
<proteinExistence type="inferred from homology"/>
<reference evidence="11 12" key="1">
    <citation type="submission" date="2018-06" db="EMBL/GenBank/DDBJ databases">
        <title>Genomic Encyclopedia of Type Strains, Phase I: the one thousand microbial genomes (KMG-I) project.</title>
        <authorList>
            <person name="Kyrpides N."/>
        </authorList>
    </citation>
    <scope>NUCLEOTIDE SEQUENCE [LARGE SCALE GENOMIC DNA]</scope>
    <source>
        <strain evidence="11 12">DSM 19573</strain>
    </source>
</reference>
<dbReference type="InterPro" id="IPR013785">
    <property type="entry name" value="Aldolase_TIM"/>
</dbReference>
<comment type="pathway">
    <text evidence="9 10">Carbohydrate biosynthesis; gluconeogenesis.</text>
</comment>
<dbReference type="PANTHER" id="PTHR21139">
    <property type="entry name" value="TRIOSEPHOSPHATE ISOMERASE"/>
    <property type="match status" value="1"/>
</dbReference>
<dbReference type="InterPro" id="IPR000652">
    <property type="entry name" value="Triosephosphate_isomerase"/>
</dbReference>
<dbReference type="UniPathway" id="UPA00109">
    <property type="reaction ID" value="UER00189"/>
</dbReference>
<evidence type="ECO:0000256" key="3">
    <source>
        <dbReference type="ARBA" id="ARBA00011940"/>
    </source>
</evidence>
<dbReference type="OrthoDB" id="9809429at2"/>
<dbReference type="AlphaFoldDB" id="A0A318XJI5"/>
<evidence type="ECO:0000256" key="10">
    <source>
        <dbReference type="RuleBase" id="RU363013"/>
    </source>
</evidence>
<name>A0A318XJI5_9FIRM</name>
<evidence type="ECO:0000313" key="12">
    <source>
        <dbReference type="Proteomes" id="UP000248132"/>
    </source>
</evidence>
<keyword evidence="6 9" id="KW-0963">Cytoplasm</keyword>
<gene>
    <name evidence="9" type="primary">tpiA</name>
    <name evidence="11" type="ORF">LY28_03052</name>
</gene>
<dbReference type="HAMAP" id="MF_00147_B">
    <property type="entry name" value="TIM_B"/>
    <property type="match status" value="1"/>
</dbReference>
<evidence type="ECO:0000256" key="6">
    <source>
        <dbReference type="ARBA" id="ARBA00022490"/>
    </source>
</evidence>
<keyword evidence="5 9" id="KW-0312">Gluconeogenesis</keyword>
<evidence type="ECO:0000256" key="2">
    <source>
        <dbReference type="ARBA" id="ARBA00007422"/>
    </source>
</evidence>
<feature type="active site" description="Proton acceptor" evidence="9">
    <location>
        <position position="168"/>
    </location>
</feature>
<dbReference type="GO" id="GO:0005829">
    <property type="term" value="C:cytosol"/>
    <property type="evidence" value="ECO:0007669"/>
    <property type="project" value="TreeGrafter"/>
</dbReference>
<comment type="caution">
    <text evidence="11">The sequence shown here is derived from an EMBL/GenBank/DDBJ whole genome shotgun (WGS) entry which is preliminary data.</text>
</comment>
<dbReference type="EC" id="5.3.1.1" evidence="3 9"/>
<keyword evidence="7 9" id="KW-0324">Glycolysis</keyword>
<protein>
    <recommendedName>
        <fullName evidence="4 9">Triosephosphate isomerase</fullName>
        <shortName evidence="9">TIM</shortName>
        <shortName evidence="9">TPI</shortName>
        <ecNumber evidence="3 9">5.3.1.1</ecNumber>
    </recommendedName>
    <alternativeName>
        <fullName evidence="9">Triose-phosphate isomerase</fullName>
    </alternativeName>
</protein>
<evidence type="ECO:0000256" key="1">
    <source>
        <dbReference type="ARBA" id="ARBA00004680"/>
    </source>
</evidence>
<comment type="subcellular location">
    <subcellularLocation>
        <location evidence="9 10">Cytoplasm</location>
    </subcellularLocation>
</comment>
<sequence length="250" mass="26620">MSKRRTIAAGNWKMNKTASEAVEFVNALKAKVADTASEVVVGVPFVCLPGVVAAAKGSNIKVAAQNMHWEESGAFTGEVSGQMLADLGVDYVIIGHSERREYFGETNETVNKKAHAVFKHGMTPIICCGETLTQREQGVTADHVRYQIKVALLGLTAEQVKQAVIAYEPIWAIGTGKTATNEQANEVCAIIRNTVKELYGEEVSNAARIQYGGSVNAKNAADLFAMSDIDGGLVGGASLKVDDFTVIAKA</sequence>
<evidence type="ECO:0000313" key="11">
    <source>
        <dbReference type="EMBL" id="PYG85898.1"/>
    </source>
</evidence>
<evidence type="ECO:0000256" key="8">
    <source>
        <dbReference type="ARBA" id="ARBA00023235"/>
    </source>
</evidence>
<feature type="binding site" evidence="9">
    <location>
        <position position="214"/>
    </location>
    <ligand>
        <name>substrate</name>
    </ligand>
</feature>
<evidence type="ECO:0000256" key="4">
    <source>
        <dbReference type="ARBA" id="ARBA00019397"/>
    </source>
</evidence>
<dbReference type="RefSeq" id="WP_110463023.1">
    <property type="nucleotide sequence ID" value="NZ_QKMR01000021.1"/>
</dbReference>
<dbReference type="GO" id="GO:0019563">
    <property type="term" value="P:glycerol catabolic process"/>
    <property type="evidence" value="ECO:0007669"/>
    <property type="project" value="TreeGrafter"/>
</dbReference>
<dbReference type="InterPro" id="IPR020861">
    <property type="entry name" value="Triosephosphate_isomerase_AS"/>
</dbReference>
<dbReference type="EMBL" id="QKMR01000021">
    <property type="protein sequence ID" value="PYG85898.1"/>
    <property type="molecule type" value="Genomic_DNA"/>
</dbReference>
<evidence type="ECO:0000256" key="5">
    <source>
        <dbReference type="ARBA" id="ARBA00022432"/>
    </source>
</evidence>
<dbReference type="PANTHER" id="PTHR21139:SF42">
    <property type="entry name" value="TRIOSEPHOSPHATE ISOMERASE"/>
    <property type="match status" value="1"/>
</dbReference>
<comment type="function">
    <text evidence="9">Involved in the gluconeogenesis. Catalyzes stereospecifically the conversion of dihydroxyacetone phosphate (DHAP) to D-glyceraldehyde-3-phosphate (G3P).</text>
</comment>
<feature type="binding site" evidence="9">
    <location>
        <position position="174"/>
    </location>
    <ligand>
        <name>substrate</name>
    </ligand>
</feature>
<dbReference type="InterPro" id="IPR035990">
    <property type="entry name" value="TIM_sf"/>
</dbReference>
<dbReference type="Gene3D" id="3.20.20.70">
    <property type="entry name" value="Aldolase class I"/>
    <property type="match status" value="1"/>
</dbReference>
<dbReference type="GO" id="GO:0046166">
    <property type="term" value="P:glyceraldehyde-3-phosphate biosynthetic process"/>
    <property type="evidence" value="ECO:0007669"/>
    <property type="project" value="TreeGrafter"/>
</dbReference>
<evidence type="ECO:0000256" key="9">
    <source>
        <dbReference type="HAMAP-Rule" id="MF_00147"/>
    </source>
</evidence>
<feature type="binding site" evidence="9">
    <location>
        <begin position="235"/>
        <end position="236"/>
    </location>
    <ligand>
        <name>substrate</name>
    </ligand>
</feature>
<keyword evidence="8 9" id="KW-0413">Isomerase</keyword>
<dbReference type="FunFam" id="3.20.20.70:FF:000016">
    <property type="entry name" value="Triosephosphate isomerase"/>
    <property type="match status" value="1"/>
</dbReference>
<dbReference type="GO" id="GO:0006094">
    <property type="term" value="P:gluconeogenesis"/>
    <property type="evidence" value="ECO:0007669"/>
    <property type="project" value="UniProtKB-UniRule"/>
</dbReference>
<comment type="similarity">
    <text evidence="2 9 10">Belongs to the triosephosphate isomerase family.</text>
</comment>
<dbReference type="PROSITE" id="PS00171">
    <property type="entry name" value="TIM_1"/>
    <property type="match status" value="1"/>
</dbReference>
<comment type="pathway">
    <text evidence="1 9 10">Carbohydrate degradation; glycolysis; D-glyceraldehyde 3-phosphate from glycerone phosphate: step 1/1.</text>
</comment>
<dbReference type="Pfam" id="PF00121">
    <property type="entry name" value="TIM"/>
    <property type="match status" value="1"/>
</dbReference>
<feature type="binding site" evidence="9">
    <location>
        <begin position="11"/>
        <end position="13"/>
    </location>
    <ligand>
        <name>substrate</name>
    </ligand>
</feature>
<dbReference type="Proteomes" id="UP000248132">
    <property type="component" value="Unassembled WGS sequence"/>
</dbReference>
<feature type="active site" description="Electrophile" evidence="9">
    <location>
        <position position="96"/>
    </location>
</feature>
<dbReference type="PROSITE" id="PS51440">
    <property type="entry name" value="TIM_2"/>
    <property type="match status" value="1"/>
</dbReference>
<dbReference type="SUPFAM" id="SSF51351">
    <property type="entry name" value="Triosephosphate isomerase (TIM)"/>
    <property type="match status" value="1"/>
</dbReference>
<organism evidence="11 12">
    <name type="scientific">Ruminiclostridium sufflavum DSM 19573</name>
    <dbReference type="NCBI Taxonomy" id="1121337"/>
    <lineage>
        <taxon>Bacteria</taxon>
        <taxon>Bacillati</taxon>
        <taxon>Bacillota</taxon>
        <taxon>Clostridia</taxon>
        <taxon>Eubacteriales</taxon>
        <taxon>Oscillospiraceae</taxon>
        <taxon>Ruminiclostridium</taxon>
    </lineage>
</organism>
<keyword evidence="12" id="KW-1185">Reference proteome</keyword>
<dbReference type="CDD" id="cd00311">
    <property type="entry name" value="TIM"/>
    <property type="match status" value="1"/>
</dbReference>
<evidence type="ECO:0000256" key="7">
    <source>
        <dbReference type="ARBA" id="ARBA00023152"/>
    </source>
</evidence>
<dbReference type="InterPro" id="IPR022896">
    <property type="entry name" value="TrioseP_Isoase_bac/euk"/>
</dbReference>
<dbReference type="UniPathway" id="UPA00138"/>
<dbReference type="NCBIfam" id="TIGR00419">
    <property type="entry name" value="tim"/>
    <property type="match status" value="1"/>
</dbReference>
<dbReference type="GO" id="GO:0004807">
    <property type="term" value="F:triose-phosphate isomerase activity"/>
    <property type="evidence" value="ECO:0007669"/>
    <property type="project" value="UniProtKB-UniRule"/>
</dbReference>
<comment type="catalytic activity">
    <reaction evidence="9 10">
        <text>D-glyceraldehyde 3-phosphate = dihydroxyacetone phosphate</text>
        <dbReference type="Rhea" id="RHEA:18585"/>
        <dbReference type="ChEBI" id="CHEBI:57642"/>
        <dbReference type="ChEBI" id="CHEBI:59776"/>
        <dbReference type="EC" id="5.3.1.1"/>
    </reaction>
</comment>
<accession>A0A318XJI5</accession>
<dbReference type="GO" id="GO:0006096">
    <property type="term" value="P:glycolytic process"/>
    <property type="evidence" value="ECO:0007669"/>
    <property type="project" value="UniProtKB-UniRule"/>
</dbReference>